<evidence type="ECO:0000313" key="2">
    <source>
        <dbReference type="EMBL" id="GHE08555.1"/>
    </source>
</evidence>
<accession>A0A918YMX1</accession>
<protein>
    <submittedName>
        <fullName evidence="2">Uncharacterized protein</fullName>
    </submittedName>
</protein>
<comment type="caution">
    <text evidence="2">The sequence shown here is derived from an EMBL/GenBank/DDBJ whole genome shotgun (WGS) entry which is preliminary data.</text>
</comment>
<keyword evidence="3" id="KW-1185">Reference proteome</keyword>
<evidence type="ECO:0000256" key="1">
    <source>
        <dbReference type="SAM" id="MobiDB-lite"/>
    </source>
</evidence>
<name>A0A918YMX1_9ACTN</name>
<sequence length="83" mass="8965">MMTAPIEVAIEQLVLRGIQEPDAPAVLAAFRRHLAALLADPAAPGPSVTTERPPRESEGRQSVPDSELLGRQLAFTVARVVRR</sequence>
<dbReference type="RefSeq" id="WP_189956567.1">
    <property type="nucleotide sequence ID" value="NZ_BMVG01000017.1"/>
</dbReference>
<organism evidence="2 3">
    <name type="scientific">Streptomyces alanosinicus</name>
    <dbReference type="NCBI Taxonomy" id="68171"/>
    <lineage>
        <taxon>Bacteria</taxon>
        <taxon>Bacillati</taxon>
        <taxon>Actinomycetota</taxon>
        <taxon>Actinomycetes</taxon>
        <taxon>Kitasatosporales</taxon>
        <taxon>Streptomycetaceae</taxon>
        <taxon>Streptomyces</taxon>
    </lineage>
</organism>
<dbReference type="Proteomes" id="UP000655443">
    <property type="component" value="Unassembled WGS sequence"/>
</dbReference>
<reference evidence="2" key="2">
    <citation type="submission" date="2020-09" db="EMBL/GenBank/DDBJ databases">
        <authorList>
            <person name="Sun Q."/>
            <person name="Ohkuma M."/>
        </authorList>
    </citation>
    <scope>NUCLEOTIDE SEQUENCE</scope>
    <source>
        <strain evidence="2">JCM 4714</strain>
    </source>
</reference>
<feature type="region of interest" description="Disordered" evidence="1">
    <location>
        <begin position="41"/>
        <end position="66"/>
    </location>
</feature>
<reference evidence="2" key="1">
    <citation type="journal article" date="2014" name="Int. J. Syst. Evol. Microbiol.">
        <title>Complete genome sequence of Corynebacterium casei LMG S-19264T (=DSM 44701T), isolated from a smear-ripened cheese.</title>
        <authorList>
            <consortium name="US DOE Joint Genome Institute (JGI-PGF)"/>
            <person name="Walter F."/>
            <person name="Albersmeier A."/>
            <person name="Kalinowski J."/>
            <person name="Ruckert C."/>
        </authorList>
    </citation>
    <scope>NUCLEOTIDE SEQUENCE</scope>
    <source>
        <strain evidence="2">JCM 4714</strain>
    </source>
</reference>
<dbReference type="AlphaFoldDB" id="A0A918YMX1"/>
<evidence type="ECO:0000313" key="3">
    <source>
        <dbReference type="Proteomes" id="UP000655443"/>
    </source>
</evidence>
<proteinExistence type="predicted"/>
<gene>
    <name evidence="2" type="ORF">GCM10010339_57760</name>
</gene>
<dbReference type="EMBL" id="BMVG01000017">
    <property type="protein sequence ID" value="GHE08555.1"/>
    <property type="molecule type" value="Genomic_DNA"/>
</dbReference>